<feature type="compositionally biased region" description="Gly residues" evidence="10">
    <location>
        <begin position="45"/>
        <end position="56"/>
    </location>
</feature>
<dbReference type="AlphaFoldDB" id="V9KL29"/>
<dbReference type="GO" id="GO:0005634">
    <property type="term" value="C:nucleus"/>
    <property type="evidence" value="ECO:0007669"/>
    <property type="project" value="UniProtKB-SubCell"/>
</dbReference>
<evidence type="ECO:0000256" key="4">
    <source>
        <dbReference type="ARBA" id="ARBA00022553"/>
    </source>
</evidence>
<evidence type="ECO:0000256" key="5">
    <source>
        <dbReference type="ARBA" id="ARBA00022737"/>
    </source>
</evidence>
<dbReference type="SUPFAM" id="SSF54928">
    <property type="entry name" value="RNA-binding domain, RBD"/>
    <property type="match status" value="2"/>
</dbReference>
<dbReference type="Gene3D" id="3.30.70.330">
    <property type="match status" value="3"/>
</dbReference>
<evidence type="ECO:0000256" key="10">
    <source>
        <dbReference type="SAM" id="MobiDB-lite"/>
    </source>
</evidence>
<keyword evidence="3" id="KW-1017">Isopeptide bond</keyword>
<name>V9KL29_CALMI</name>
<comment type="subcellular location">
    <subcellularLocation>
        <location evidence="1">Nucleus</location>
    </subcellularLocation>
</comment>
<dbReference type="PANTHER" id="PTHR23003">
    <property type="entry name" value="RNA RECOGNITION MOTIF RRM DOMAIN CONTAINING PROTEIN"/>
    <property type="match status" value="1"/>
</dbReference>
<dbReference type="CDD" id="cd12386">
    <property type="entry name" value="RRM2_hnRNPM_like"/>
    <property type="match status" value="1"/>
</dbReference>
<reference evidence="12" key="1">
    <citation type="journal article" date="2014" name="Nature">
        <title>Elephant shark genome provides unique insights into gnathostome evolution.</title>
        <authorList>
            <consortium name="International Elephant Shark Genome Sequencing Consortium"/>
            <person name="Venkatesh B."/>
            <person name="Lee A.P."/>
            <person name="Ravi V."/>
            <person name="Maurya A.K."/>
            <person name="Lian M.M."/>
            <person name="Swann J.B."/>
            <person name="Ohta Y."/>
            <person name="Flajnik M.F."/>
            <person name="Sutoh Y."/>
            <person name="Kasahara M."/>
            <person name="Hoon S."/>
            <person name="Gangu V."/>
            <person name="Roy S.W."/>
            <person name="Irimia M."/>
            <person name="Korzh V."/>
            <person name="Kondrychyn I."/>
            <person name="Lim Z.W."/>
            <person name="Tay B.H."/>
            <person name="Tohari S."/>
            <person name="Kong K.W."/>
            <person name="Ho S."/>
            <person name="Lorente-Galdos B."/>
            <person name="Quilez J."/>
            <person name="Marques-Bonet T."/>
            <person name="Raney B.J."/>
            <person name="Ingham P.W."/>
            <person name="Tay A."/>
            <person name="Hillier L.W."/>
            <person name="Minx P."/>
            <person name="Boehm T."/>
            <person name="Wilson R.K."/>
            <person name="Brenner S."/>
            <person name="Warren W.C."/>
        </authorList>
    </citation>
    <scope>NUCLEOTIDE SEQUENCE</scope>
    <source>
        <tissue evidence="12">Ovary</tissue>
    </source>
</reference>
<evidence type="ECO:0000256" key="9">
    <source>
        <dbReference type="PROSITE-ProRule" id="PRU00176"/>
    </source>
</evidence>
<dbReference type="FunFam" id="3.30.70.330:FF:000033">
    <property type="entry name" value="heterogeneous nuclear ribonucleoprotein M isoform X1"/>
    <property type="match status" value="1"/>
</dbReference>
<feature type="domain" description="RRM" evidence="11">
    <location>
        <begin position="218"/>
        <end position="295"/>
    </location>
</feature>
<keyword evidence="6" id="KW-0832">Ubl conjugation</keyword>
<keyword evidence="8" id="KW-0539">Nucleus</keyword>
<accession>V9KL29</accession>
<evidence type="ECO:0000256" key="1">
    <source>
        <dbReference type="ARBA" id="ARBA00004123"/>
    </source>
</evidence>
<keyword evidence="2" id="KW-0488">Methylation</keyword>
<dbReference type="SMART" id="SM00360">
    <property type="entry name" value="RRM"/>
    <property type="match status" value="3"/>
</dbReference>
<sequence length="689" mass="72760">AANERQMAESEGRALEAAAEAGTGPEVKREADSGAQEERFDDGNNNGGGGNNGGGESENKSETNGMSLQHDKVDKLKEKISKRGGSRFEPYPTIKNTRYRVFVSNIPFEMKWQTLKDLMREKVGEVTYVELFMDADENSRGCGIVEFKSEEYMKKAVEVMDNYSFNGRPLKVKERSSGFERMGGSGGPGMMNIPPALMNNSNIPREILNALQAGRLGSTIFIINLDFSVGWKKLKEVFSLAGSVVRANIVEDRDGKSRGLGTVTFEHPIEAVQAISMFSGQLLFDRPMVIKMDDKSLPKNFYQERAPQLPKGLSGIGLGLGPGGQPIDAREMNPGMGMGNIGPRDMGPGVGGMGMDGMGFGGMNRMGGGMDGPYGGGGGGGGGGCGGGMERMENPGRFGSGMNMGNMGRMGGSGGMDDYRGGMGGGMGDMYQGGMGGGAPGMGSGAPGMGGGGFDRDFGRNDLGMSRGYGDSFGPAMGIGMAGGNVAPGTPGMGLGMGAMNKMGGGMGMDNMDRMVPGMDRMSGAMDRMGTSMDRMGSGMPSTADRMGSSMGTGMDWMGGSMDRMGPGMGSGVAGMGGGFDKTTEMDRSRFSGNYGGSMGVGSANLPARRITQIFVRNLPYDISWKMLKDKFSEYGYVHYADIKMENGKSKGCGVVRFETPEAAERACRMMNGIRLYGREIDVRLDRNV</sequence>
<evidence type="ECO:0000256" key="7">
    <source>
        <dbReference type="ARBA" id="ARBA00022884"/>
    </source>
</evidence>
<keyword evidence="7 9" id="KW-0694">RNA-binding</keyword>
<dbReference type="InterPro" id="IPR050374">
    <property type="entry name" value="RRT5_SRSF_SR"/>
</dbReference>
<dbReference type="PROSITE" id="PS50102">
    <property type="entry name" value="RRM"/>
    <property type="match status" value="3"/>
</dbReference>
<feature type="compositionally biased region" description="Basic and acidic residues" evidence="10">
    <location>
        <begin position="26"/>
        <end position="42"/>
    </location>
</feature>
<dbReference type="InterPro" id="IPR000504">
    <property type="entry name" value="RRM_dom"/>
</dbReference>
<evidence type="ECO:0000256" key="8">
    <source>
        <dbReference type="ARBA" id="ARBA00023242"/>
    </source>
</evidence>
<organism evidence="12">
    <name type="scientific">Callorhinchus milii</name>
    <name type="common">Ghost shark</name>
    <dbReference type="NCBI Taxonomy" id="7868"/>
    <lineage>
        <taxon>Eukaryota</taxon>
        <taxon>Metazoa</taxon>
        <taxon>Chordata</taxon>
        <taxon>Craniata</taxon>
        <taxon>Vertebrata</taxon>
        <taxon>Chondrichthyes</taxon>
        <taxon>Holocephali</taxon>
        <taxon>Chimaeriformes</taxon>
        <taxon>Callorhinchidae</taxon>
        <taxon>Callorhinchus</taxon>
    </lineage>
</organism>
<feature type="region of interest" description="Disordered" evidence="10">
    <location>
        <begin position="1"/>
        <end position="72"/>
    </location>
</feature>
<evidence type="ECO:0000313" key="12">
    <source>
        <dbReference type="EMBL" id="AFO98781.1"/>
    </source>
</evidence>
<dbReference type="InterPro" id="IPR035979">
    <property type="entry name" value="RBD_domain_sf"/>
</dbReference>
<dbReference type="Pfam" id="PF00076">
    <property type="entry name" value="RRM_1"/>
    <property type="match status" value="3"/>
</dbReference>
<keyword evidence="4" id="KW-0597">Phosphoprotein</keyword>
<evidence type="ECO:0000259" key="11">
    <source>
        <dbReference type="PROSITE" id="PS50102"/>
    </source>
</evidence>
<feature type="domain" description="RRM" evidence="11">
    <location>
        <begin position="99"/>
        <end position="177"/>
    </location>
</feature>
<protein>
    <submittedName>
        <fullName evidence="12">Myelin expression factor 2</fullName>
    </submittedName>
</protein>
<keyword evidence="5" id="KW-0677">Repeat</keyword>
<evidence type="ECO:0000256" key="2">
    <source>
        <dbReference type="ARBA" id="ARBA00022481"/>
    </source>
</evidence>
<dbReference type="GO" id="GO:0005737">
    <property type="term" value="C:cytoplasm"/>
    <property type="evidence" value="ECO:0007669"/>
    <property type="project" value="TreeGrafter"/>
</dbReference>
<dbReference type="GO" id="GO:0003729">
    <property type="term" value="F:mRNA binding"/>
    <property type="evidence" value="ECO:0007669"/>
    <property type="project" value="TreeGrafter"/>
</dbReference>
<feature type="domain" description="RRM" evidence="11">
    <location>
        <begin position="612"/>
        <end position="688"/>
    </location>
</feature>
<evidence type="ECO:0000256" key="6">
    <source>
        <dbReference type="ARBA" id="ARBA00022843"/>
    </source>
</evidence>
<feature type="non-terminal residue" evidence="12">
    <location>
        <position position="1"/>
    </location>
</feature>
<dbReference type="InterPro" id="IPR012677">
    <property type="entry name" value="Nucleotide-bd_a/b_plait_sf"/>
</dbReference>
<feature type="compositionally biased region" description="Basic and acidic residues" evidence="10">
    <location>
        <begin position="1"/>
        <end position="14"/>
    </location>
</feature>
<feature type="compositionally biased region" description="Low complexity" evidence="10">
    <location>
        <begin position="15"/>
        <end position="25"/>
    </location>
</feature>
<dbReference type="PANTHER" id="PTHR23003:SF3">
    <property type="entry name" value="FI21236P1-RELATED"/>
    <property type="match status" value="1"/>
</dbReference>
<dbReference type="FunFam" id="3.30.70.330:FF:000034">
    <property type="entry name" value="heterogeneous nuclear ribonucleoprotein M isoform X1"/>
    <property type="match status" value="1"/>
</dbReference>
<dbReference type="FunFam" id="3.30.70.330:FF:000050">
    <property type="entry name" value="heterogeneous nuclear ribonucleoprotein M isoform X2"/>
    <property type="match status" value="1"/>
</dbReference>
<evidence type="ECO:0000256" key="3">
    <source>
        <dbReference type="ARBA" id="ARBA00022499"/>
    </source>
</evidence>
<dbReference type="EMBL" id="JW866264">
    <property type="protein sequence ID" value="AFO98781.1"/>
    <property type="molecule type" value="mRNA"/>
</dbReference>
<proteinExistence type="evidence at transcript level"/>